<proteinExistence type="predicted"/>
<protein>
    <submittedName>
        <fullName evidence="2">Uncharacterized protein</fullName>
    </submittedName>
</protein>
<evidence type="ECO:0000256" key="1">
    <source>
        <dbReference type="SAM" id="MobiDB-lite"/>
    </source>
</evidence>
<reference evidence="2" key="1">
    <citation type="submission" date="2015-04" db="UniProtKB">
        <authorList>
            <consortium name="EnsemblPlants"/>
        </authorList>
    </citation>
    <scope>IDENTIFICATION</scope>
</reference>
<dbReference type="Gramene" id="OGLUM10G17200.1">
    <property type="protein sequence ID" value="OGLUM10G17200.1"/>
    <property type="gene ID" value="OGLUM10G17200"/>
</dbReference>
<accession>A0A0E0BD82</accession>
<reference evidence="2" key="2">
    <citation type="submission" date="2018-05" db="EMBL/GenBank/DDBJ databases">
        <title>OgluRS3 (Oryza glumaepatula Reference Sequence Version 3).</title>
        <authorList>
            <person name="Zhang J."/>
            <person name="Kudrna D."/>
            <person name="Lee S."/>
            <person name="Talag J."/>
            <person name="Welchert J."/>
            <person name="Wing R.A."/>
        </authorList>
    </citation>
    <scope>NUCLEOTIDE SEQUENCE [LARGE SCALE GENOMIC DNA]</scope>
</reference>
<dbReference type="EnsemblPlants" id="OGLUM10G17200.1">
    <property type="protein sequence ID" value="OGLUM10G17200.1"/>
    <property type="gene ID" value="OGLUM10G17200"/>
</dbReference>
<dbReference type="Proteomes" id="UP000026961">
    <property type="component" value="Chromosome 10"/>
</dbReference>
<keyword evidence="3" id="KW-1185">Reference proteome</keyword>
<dbReference type="AlphaFoldDB" id="A0A0E0BD82"/>
<organism evidence="2">
    <name type="scientific">Oryza glumipatula</name>
    <dbReference type="NCBI Taxonomy" id="40148"/>
    <lineage>
        <taxon>Eukaryota</taxon>
        <taxon>Viridiplantae</taxon>
        <taxon>Streptophyta</taxon>
        <taxon>Embryophyta</taxon>
        <taxon>Tracheophyta</taxon>
        <taxon>Spermatophyta</taxon>
        <taxon>Magnoliopsida</taxon>
        <taxon>Liliopsida</taxon>
        <taxon>Poales</taxon>
        <taxon>Poaceae</taxon>
        <taxon>BOP clade</taxon>
        <taxon>Oryzoideae</taxon>
        <taxon>Oryzeae</taxon>
        <taxon>Oryzinae</taxon>
        <taxon>Oryza</taxon>
    </lineage>
</organism>
<name>A0A0E0BD82_9ORYZ</name>
<evidence type="ECO:0000313" key="3">
    <source>
        <dbReference type="Proteomes" id="UP000026961"/>
    </source>
</evidence>
<sequence>MARYTICSDPSSTVFTLIQRAVSFVFAPGNAIAKGHDRLQEATIGEEQSRNKSGSQSTDNSSLVSSWRSQQMPS</sequence>
<evidence type="ECO:0000313" key="2">
    <source>
        <dbReference type="EnsemblPlants" id="OGLUM10G17200.1"/>
    </source>
</evidence>
<feature type="region of interest" description="Disordered" evidence="1">
    <location>
        <begin position="43"/>
        <end position="74"/>
    </location>
</feature>
<feature type="compositionally biased region" description="Polar residues" evidence="1">
    <location>
        <begin position="51"/>
        <end position="74"/>
    </location>
</feature>
<dbReference type="HOGENOM" id="CLU_2691735_0_0_1"/>